<keyword evidence="2" id="KW-0694">RNA-binding</keyword>
<dbReference type="InterPro" id="IPR036510">
    <property type="entry name" value="Ribosomal_bS20_sf"/>
</dbReference>
<feature type="non-terminal residue" evidence="5">
    <location>
        <position position="1"/>
    </location>
</feature>
<evidence type="ECO:0000256" key="3">
    <source>
        <dbReference type="ARBA" id="ARBA00022980"/>
    </source>
</evidence>
<protein>
    <recommendedName>
        <fullName evidence="6">30S ribosomal protein S20</fullName>
    </recommendedName>
</protein>
<dbReference type="Pfam" id="PF01649">
    <property type="entry name" value="Ribosomal_S20p"/>
    <property type="match status" value="1"/>
</dbReference>
<evidence type="ECO:0000256" key="2">
    <source>
        <dbReference type="ARBA" id="ARBA00022884"/>
    </source>
</evidence>
<evidence type="ECO:0000313" key="5">
    <source>
        <dbReference type="EMBL" id="GAG11318.1"/>
    </source>
</evidence>
<dbReference type="EMBL" id="BARS01026057">
    <property type="protein sequence ID" value="GAG11318.1"/>
    <property type="molecule type" value="Genomic_DNA"/>
</dbReference>
<keyword evidence="1" id="KW-0699">rRNA-binding</keyword>
<keyword evidence="4" id="KW-0687">Ribonucleoprotein</keyword>
<dbReference type="SUPFAM" id="SSF46992">
    <property type="entry name" value="Ribosomal protein S20"/>
    <property type="match status" value="1"/>
</dbReference>
<dbReference type="GO" id="GO:0006412">
    <property type="term" value="P:translation"/>
    <property type="evidence" value="ECO:0007669"/>
    <property type="project" value="InterPro"/>
</dbReference>
<dbReference type="GO" id="GO:1990904">
    <property type="term" value="C:ribonucleoprotein complex"/>
    <property type="evidence" value="ECO:0007669"/>
    <property type="project" value="UniProtKB-KW"/>
</dbReference>
<name>X0VFS6_9ZZZZ</name>
<accession>X0VFS6</accession>
<sequence length="79" mass="9071">DKKRTLRNKIIRSRLRTEQNKFARMVERGDSEGAARQLNLLIKLLHQAAAKNIIHANKAARQQAQFQKRLNEVKAKAPA</sequence>
<evidence type="ECO:0000256" key="4">
    <source>
        <dbReference type="ARBA" id="ARBA00023274"/>
    </source>
</evidence>
<evidence type="ECO:0000256" key="1">
    <source>
        <dbReference type="ARBA" id="ARBA00022730"/>
    </source>
</evidence>
<proteinExistence type="predicted"/>
<evidence type="ECO:0008006" key="6">
    <source>
        <dbReference type="Google" id="ProtNLM"/>
    </source>
</evidence>
<organism evidence="5">
    <name type="scientific">marine sediment metagenome</name>
    <dbReference type="NCBI Taxonomy" id="412755"/>
    <lineage>
        <taxon>unclassified sequences</taxon>
        <taxon>metagenomes</taxon>
        <taxon>ecological metagenomes</taxon>
    </lineage>
</organism>
<comment type="caution">
    <text evidence="5">The sequence shown here is derived from an EMBL/GenBank/DDBJ whole genome shotgun (WGS) entry which is preliminary data.</text>
</comment>
<dbReference type="GO" id="GO:0019843">
    <property type="term" value="F:rRNA binding"/>
    <property type="evidence" value="ECO:0007669"/>
    <property type="project" value="UniProtKB-KW"/>
</dbReference>
<dbReference type="Gene3D" id="1.20.58.110">
    <property type="entry name" value="Ribosomal protein S20"/>
    <property type="match status" value="1"/>
</dbReference>
<gene>
    <name evidence="5" type="ORF">S01H1_41113</name>
</gene>
<keyword evidence="3" id="KW-0689">Ribosomal protein</keyword>
<dbReference type="AlphaFoldDB" id="X0VFS6"/>
<reference evidence="5" key="1">
    <citation type="journal article" date="2014" name="Front. Microbiol.">
        <title>High frequency of phylogenetically diverse reductive dehalogenase-homologous genes in deep subseafloor sedimentary metagenomes.</title>
        <authorList>
            <person name="Kawai M."/>
            <person name="Futagami T."/>
            <person name="Toyoda A."/>
            <person name="Takaki Y."/>
            <person name="Nishi S."/>
            <person name="Hori S."/>
            <person name="Arai W."/>
            <person name="Tsubouchi T."/>
            <person name="Morono Y."/>
            <person name="Uchiyama I."/>
            <person name="Ito T."/>
            <person name="Fujiyama A."/>
            <person name="Inagaki F."/>
            <person name="Takami H."/>
        </authorList>
    </citation>
    <scope>NUCLEOTIDE SEQUENCE</scope>
    <source>
        <strain evidence="5">Expedition CK06-06</strain>
    </source>
</reference>
<dbReference type="GO" id="GO:0003735">
    <property type="term" value="F:structural constituent of ribosome"/>
    <property type="evidence" value="ECO:0007669"/>
    <property type="project" value="InterPro"/>
</dbReference>
<dbReference type="GO" id="GO:0005840">
    <property type="term" value="C:ribosome"/>
    <property type="evidence" value="ECO:0007669"/>
    <property type="project" value="UniProtKB-KW"/>
</dbReference>
<dbReference type="InterPro" id="IPR002583">
    <property type="entry name" value="Ribosomal_bS20"/>
</dbReference>
<dbReference type="NCBIfam" id="TIGR00029">
    <property type="entry name" value="S20"/>
    <property type="match status" value="1"/>
</dbReference>